<comment type="caution">
    <text evidence="2">The sequence shown here is derived from an EMBL/GenBank/DDBJ whole genome shotgun (WGS) entry which is preliminary data.</text>
</comment>
<feature type="compositionally biased region" description="Basic and acidic residues" evidence="1">
    <location>
        <begin position="249"/>
        <end position="259"/>
    </location>
</feature>
<feature type="compositionally biased region" description="Acidic residues" evidence="1">
    <location>
        <begin position="234"/>
        <end position="248"/>
    </location>
</feature>
<proteinExistence type="predicted"/>
<protein>
    <submittedName>
        <fullName evidence="2">TEX9 protein</fullName>
    </submittedName>
</protein>
<evidence type="ECO:0000256" key="1">
    <source>
        <dbReference type="SAM" id="MobiDB-lite"/>
    </source>
</evidence>
<organism evidence="2 3">
    <name type="scientific">Symbiodinium necroappetens</name>
    <dbReference type="NCBI Taxonomy" id="1628268"/>
    <lineage>
        <taxon>Eukaryota</taxon>
        <taxon>Sar</taxon>
        <taxon>Alveolata</taxon>
        <taxon>Dinophyceae</taxon>
        <taxon>Suessiales</taxon>
        <taxon>Symbiodiniaceae</taxon>
        <taxon>Symbiodinium</taxon>
    </lineage>
</organism>
<dbReference type="Proteomes" id="UP000601435">
    <property type="component" value="Unassembled WGS sequence"/>
</dbReference>
<dbReference type="OrthoDB" id="269872at2759"/>
<feature type="non-terminal residue" evidence="2">
    <location>
        <position position="556"/>
    </location>
</feature>
<gene>
    <name evidence="2" type="primary">TEX9</name>
    <name evidence="2" type="ORF">SNEC2469_LOCUS9692</name>
</gene>
<feature type="compositionally biased region" description="Basic and acidic residues" evidence="1">
    <location>
        <begin position="274"/>
        <end position="288"/>
    </location>
</feature>
<accession>A0A812Q5M8</accession>
<reference evidence="2" key="1">
    <citation type="submission" date="2021-02" db="EMBL/GenBank/DDBJ databases">
        <authorList>
            <person name="Dougan E. K."/>
            <person name="Rhodes N."/>
            <person name="Thang M."/>
            <person name="Chan C."/>
        </authorList>
    </citation>
    <scope>NUCLEOTIDE SEQUENCE</scope>
</reference>
<dbReference type="EMBL" id="CAJNJA010015655">
    <property type="protein sequence ID" value="CAE7365408.1"/>
    <property type="molecule type" value="Genomic_DNA"/>
</dbReference>
<feature type="region of interest" description="Disordered" evidence="1">
    <location>
        <begin position="224"/>
        <end position="288"/>
    </location>
</feature>
<feature type="region of interest" description="Disordered" evidence="1">
    <location>
        <begin position="380"/>
        <end position="401"/>
    </location>
</feature>
<dbReference type="PANTHER" id="PTHR23313">
    <property type="entry name" value="TSEC1-RELATED"/>
    <property type="match status" value="1"/>
</dbReference>
<name>A0A812Q5M8_9DINO</name>
<evidence type="ECO:0000313" key="2">
    <source>
        <dbReference type="EMBL" id="CAE7365408.1"/>
    </source>
</evidence>
<evidence type="ECO:0000313" key="3">
    <source>
        <dbReference type="Proteomes" id="UP000601435"/>
    </source>
</evidence>
<dbReference type="PANTHER" id="PTHR23313:SF0">
    <property type="entry name" value="TESTIS-EXPRESSED PROTEIN 9"/>
    <property type="match status" value="1"/>
</dbReference>
<dbReference type="AlphaFoldDB" id="A0A812Q5M8"/>
<keyword evidence="3" id="KW-1185">Reference proteome</keyword>
<sequence length="556" mass="61707">RSTPNGAAIKQRGTRASSLTSPRLGAAWPVEELLWRILADSTTFAKFLGECRVALPEEGWCLKGFVSEGVWTNFLLPGDWVGFLAVRLRGRMVMAQLVGLRMGAVSRAFRAMGTPSDYSFTYSFYLRCCGLHAQHEQLARGSWRNSGVFRAFFLGKKVEWKGKVRWSQQTVTADTVSVHMKLHEHVYGEPLLLMAAPGMLARGPPLSPGAWILPLGGRQPLQFTEEEHGPASDSETDTAPETEEVESSSDERWNRRVESDASVAPSPTTVIASEEAKRKADGSPETDSDRVCVICQGLLGSGACSEPENSRELDRALSELSQRETEEKLKKQLATLETKAKDLEVERSELTKERDQLDLKLRKAEAECSSKEARLNRLMEESDKWKAPPGSQAAPLKVGSGAAAATANVQDAERREERDRVASDRKEVDRLTGEINAFKKQMKLIEVLKRQRAHMEAARVLSFTEDLLGKHADEFIRILELGEKLGEWWGSVTSGSQDHRYPQARKRSASLGSSVRFDGDLSNVDARLGNYDTVERVGRRHGIPCTTVHPGHPVLM</sequence>